<proteinExistence type="predicted"/>
<feature type="region of interest" description="Disordered" evidence="1">
    <location>
        <begin position="1"/>
        <end position="47"/>
    </location>
</feature>
<evidence type="ECO:0000256" key="1">
    <source>
        <dbReference type="SAM" id="MobiDB-lite"/>
    </source>
</evidence>
<dbReference type="EMBL" id="FOCP01000006">
    <property type="protein sequence ID" value="SEN02054.1"/>
    <property type="molecule type" value="Genomic_DNA"/>
</dbReference>
<name>A0A1H8D5J5_9PROT</name>
<accession>A0A1H8D5J5</accession>
<sequence>MQFTDLYIAQKSGPRTSNAVSCRGHDQHGNHAASIGAGTEGCNEGLPESSTNFLSNIKAIYHRSQQHRRNQASQDNQ</sequence>
<gene>
    <name evidence="2" type="ORF">SAMN05216325_10638</name>
</gene>
<organism evidence="2 3">
    <name type="scientific">Nitrosomonas marina</name>
    <dbReference type="NCBI Taxonomy" id="917"/>
    <lineage>
        <taxon>Bacteria</taxon>
        <taxon>Pseudomonadati</taxon>
        <taxon>Pseudomonadota</taxon>
        <taxon>Betaproteobacteria</taxon>
        <taxon>Nitrosomonadales</taxon>
        <taxon>Nitrosomonadaceae</taxon>
        <taxon>Nitrosomonas</taxon>
    </lineage>
</organism>
<dbReference type="AlphaFoldDB" id="A0A1H8D5J5"/>
<reference evidence="2 3" key="1">
    <citation type="submission" date="2016-10" db="EMBL/GenBank/DDBJ databases">
        <authorList>
            <person name="de Groot N.N."/>
        </authorList>
    </citation>
    <scope>NUCLEOTIDE SEQUENCE [LARGE SCALE GENOMIC DNA]</scope>
    <source>
        <strain evidence="2 3">Nm22</strain>
    </source>
</reference>
<evidence type="ECO:0000313" key="3">
    <source>
        <dbReference type="Proteomes" id="UP000199459"/>
    </source>
</evidence>
<dbReference type="Proteomes" id="UP000199459">
    <property type="component" value="Unassembled WGS sequence"/>
</dbReference>
<evidence type="ECO:0000313" key="2">
    <source>
        <dbReference type="EMBL" id="SEN02054.1"/>
    </source>
</evidence>
<protein>
    <submittedName>
        <fullName evidence="2">Uncharacterized protein</fullName>
    </submittedName>
</protein>